<dbReference type="Gene3D" id="2.120.10.30">
    <property type="entry name" value="TolB, C-terminal domain"/>
    <property type="match status" value="1"/>
</dbReference>
<dbReference type="InterPro" id="IPR001258">
    <property type="entry name" value="NHL_repeat"/>
</dbReference>
<protein>
    <recommendedName>
        <fullName evidence="3">6-bladed beta-propeller</fullName>
    </recommendedName>
</protein>
<evidence type="ECO:0008006" key="3">
    <source>
        <dbReference type="Google" id="ProtNLM"/>
    </source>
</evidence>
<accession>K9ND09</accession>
<evidence type="ECO:0000256" key="1">
    <source>
        <dbReference type="ARBA" id="ARBA00022737"/>
    </source>
</evidence>
<dbReference type="InterPro" id="IPR011042">
    <property type="entry name" value="6-blade_b-propeller_TolB-like"/>
</dbReference>
<sequence length="346" mass="37414">MVPRVTPLVALLAGVLVAVQPARLAALRVEILTSLGGLPPHVSGMFEDPTGFQQGPSGAYFVFDRRGHAVYRVTPDRSAAQRIISIGQEDGRVIEPTGFDVAEDGRIVVADVPRGRQRVQVFDADGMRQAGFFLPGQPAARVVVGGMMLNGTGSIQFSRRGLLVSHPESGALITTYSPGGYGMSTVGPLRPTGFEHDRELHLAMNAGFPLADPAGGYYYVFMAGRPAFQKYDASGNLMFERLLQGVELDPLLAAQPTQWPRRRVQDREVPFVAPLIRAAAVSPTGELWISLSIPYTYVYDAQGDKIRTLQFRAAGIVAPTSLGFTRRRTVLVTPGCYEFSASLPTP</sequence>
<evidence type="ECO:0000313" key="2">
    <source>
        <dbReference type="EMBL" id="AFY17095.1"/>
    </source>
</evidence>
<dbReference type="SUPFAM" id="SSF101898">
    <property type="entry name" value="NHL repeat"/>
    <property type="match status" value="1"/>
</dbReference>
<dbReference type="EMBL" id="JX846920">
    <property type="protein sequence ID" value="AFY17095.1"/>
    <property type="molecule type" value="Genomic_DNA"/>
</dbReference>
<reference evidence="2" key="1">
    <citation type="submission" date="2012-09" db="EMBL/GenBank/DDBJ databases">
        <title>Inhibition of the growth of Bacillus subtilis by a novel anti-bacterial protein from the soil metagenome.</title>
        <authorList>
            <person name="O'Mahony M.M."/>
            <person name="Henneberger R."/>
            <person name="Doohan F."/>
            <person name="Marchesi J.R."/>
            <person name="Dobson A.D.W."/>
        </authorList>
    </citation>
    <scope>NUCLEOTIDE SEQUENCE</scope>
</reference>
<name>K9ND09_9BACT</name>
<dbReference type="Pfam" id="PF01436">
    <property type="entry name" value="NHL"/>
    <property type="match status" value="1"/>
</dbReference>
<keyword evidence="1" id="KW-0677">Repeat</keyword>
<proteinExistence type="predicted"/>
<dbReference type="AlphaFoldDB" id="K9ND09"/>
<organism evidence="2">
    <name type="scientific">uncultured bacterium 'To-T 020 P12'</name>
    <dbReference type="NCBI Taxonomy" id="1263626"/>
    <lineage>
        <taxon>Bacteria</taxon>
        <taxon>environmental samples</taxon>
    </lineage>
</organism>